<keyword evidence="1" id="KW-1133">Transmembrane helix</keyword>
<feature type="transmembrane region" description="Helical" evidence="1">
    <location>
        <begin position="125"/>
        <end position="146"/>
    </location>
</feature>
<keyword evidence="1" id="KW-0472">Membrane</keyword>
<sequence length="160" mass="16085">MSLTQTKAPPRPAGSVILVATASSVTALLSLALLTATSGYEWLIPPMAASMALIMGAPKLPLSQPRNVIGGQTVSATVGVAVGALGDSLWLAALAGGLALGAMMLLRMPHSPAAATAVIGVAVPVGWSFVLLAFLAAAVLVLIGVLGNRLNGATYPEYVW</sequence>
<dbReference type="PANTHER" id="PTHR33741:SF5">
    <property type="entry name" value="TRANSMEMBRANE PROTEIN DDB_G0269096-RELATED"/>
    <property type="match status" value="1"/>
</dbReference>
<accession>A0A1Q2HVQ7</accession>
<gene>
    <name evidence="3" type="ORF">CGLAU_04700</name>
</gene>
<name>A0A1Q2HVQ7_9CORY</name>
<dbReference type="AlphaFoldDB" id="A0A1Q2HVQ7"/>
<dbReference type="RefSeq" id="WP_095659681.1">
    <property type="nucleotide sequence ID" value="NZ_CP019688.1"/>
</dbReference>
<protein>
    <submittedName>
        <fullName evidence="3">HPP family protein</fullName>
    </submittedName>
</protein>
<feature type="transmembrane region" description="Helical" evidence="1">
    <location>
        <begin position="74"/>
        <end position="105"/>
    </location>
</feature>
<evidence type="ECO:0000313" key="4">
    <source>
        <dbReference type="Proteomes" id="UP000217209"/>
    </source>
</evidence>
<evidence type="ECO:0000313" key="3">
    <source>
        <dbReference type="EMBL" id="AQQ14914.1"/>
    </source>
</evidence>
<reference evidence="3 4" key="1">
    <citation type="submission" date="2016-12" db="EMBL/GenBank/DDBJ databases">
        <authorList>
            <person name="Song W.-J."/>
            <person name="Kurnit D.M."/>
        </authorList>
    </citation>
    <scope>NUCLEOTIDE SEQUENCE [LARGE SCALE GENOMIC DNA]</scope>
    <source>
        <strain evidence="3 4">DSM 30827</strain>
    </source>
</reference>
<dbReference type="Pfam" id="PF04982">
    <property type="entry name" value="TM_HPP"/>
    <property type="match status" value="1"/>
</dbReference>
<organism evidence="3 4">
    <name type="scientific">Corynebacterium glaucum</name>
    <dbReference type="NCBI Taxonomy" id="187491"/>
    <lineage>
        <taxon>Bacteria</taxon>
        <taxon>Bacillati</taxon>
        <taxon>Actinomycetota</taxon>
        <taxon>Actinomycetes</taxon>
        <taxon>Mycobacteriales</taxon>
        <taxon>Corynebacteriaceae</taxon>
        <taxon>Corynebacterium</taxon>
    </lineage>
</organism>
<feature type="transmembrane region" description="Helical" evidence="1">
    <location>
        <begin position="12"/>
        <end position="36"/>
    </location>
</feature>
<dbReference type="PANTHER" id="PTHR33741">
    <property type="entry name" value="TRANSMEMBRANE PROTEIN DDB_G0269096-RELATED"/>
    <property type="match status" value="1"/>
</dbReference>
<evidence type="ECO:0000256" key="1">
    <source>
        <dbReference type="SAM" id="Phobius"/>
    </source>
</evidence>
<keyword evidence="1" id="KW-0812">Transmembrane</keyword>
<feature type="domain" description="HPP transmembrane region" evidence="2">
    <location>
        <begin position="10"/>
        <end position="156"/>
    </location>
</feature>
<dbReference type="Proteomes" id="UP000217209">
    <property type="component" value="Chromosome"/>
</dbReference>
<evidence type="ECO:0000259" key="2">
    <source>
        <dbReference type="Pfam" id="PF04982"/>
    </source>
</evidence>
<keyword evidence="4" id="KW-1185">Reference proteome</keyword>
<dbReference type="OrthoDB" id="9811720at2"/>
<dbReference type="InterPro" id="IPR058581">
    <property type="entry name" value="TM_HPP"/>
</dbReference>
<dbReference type="InterPro" id="IPR007065">
    <property type="entry name" value="HPP"/>
</dbReference>
<dbReference type="KEGG" id="cgv:CGLAU_04700"/>
<dbReference type="EMBL" id="CP019688">
    <property type="protein sequence ID" value="AQQ14914.1"/>
    <property type="molecule type" value="Genomic_DNA"/>
</dbReference>
<proteinExistence type="predicted"/>